<keyword evidence="1" id="KW-0732">Signal</keyword>
<feature type="signal peptide" evidence="1">
    <location>
        <begin position="1"/>
        <end position="26"/>
    </location>
</feature>
<protein>
    <submittedName>
        <fullName evidence="2">Uncharacterized protein</fullName>
    </submittedName>
</protein>
<dbReference type="AlphaFoldDB" id="A0A1G7EXB1"/>
<name>A0A1G7EXB1_9BACT</name>
<evidence type="ECO:0000313" key="2">
    <source>
        <dbReference type="EMBL" id="SDE68299.1"/>
    </source>
</evidence>
<organism evidence="2 3">
    <name type="scientific">Terriglobus roseus</name>
    <dbReference type="NCBI Taxonomy" id="392734"/>
    <lineage>
        <taxon>Bacteria</taxon>
        <taxon>Pseudomonadati</taxon>
        <taxon>Acidobacteriota</taxon>
        <taxon>Terriglobia</taxon>
        <taxon>Terriglobales</taxon>
        <taxon>Acidobacteriaceae</taxon>
        <taxon>Terriglobus</taxon>
    </lineage>
</organism>
<sequence length="139" mass="14865">MKIQPVMIALTLANAAMLSYSVMRPAANVVAAPEVISPVVRAHALEIVDEQGRTRAELRVLPAQPDFKMPDGTKGYPETVLFRLLTSQNGPNVKLATTEDGAGLVLGGDSGYIQLIKRGPANPVMNLVAKDGRHRAIQP</sequence>
<keyword evidence="3" id="KW-1185">Reference proteome</keyword>
<evidence type="ECO:0000313" key="3">
    <source>
        <dbReference type="Proteomes" id="UP000182427"/>
    </source>
</evidence>
<dbReference type="RefSeq" id="WP_083343456.1">
    <property type="nucleotide sequence ID" value="NZ_LT629690.1"/>
</dbReference>
<dbReference type="Proteomes" id="UP000182427">
    <property type="component" value="Chromosome I"/>
</dbReference>
<evidence type="ECO:0000256" key="1">
    <source>
        <dbReference type="SAM" id="SignalP"/>
    </source>
</evidence>
<reference evidence="2 3" key="1">
    <citation type="submission" date="2016-10" db="EMBL/GenBank/DDBJ databases">
        <authorList>
            <person name="de Groot N.N."/>
        </authorList>
    </citation>
    <scope>NUCLEOTIDE SEQUENCE [LARGE SCALE GENOMIC DNA]</scope>
    <source>
        <strain evidence="2 3">GAS232</strain>
    </source>
</reference>
<gene>
    <name evidence="2" type="ORF">SAMN05444167_0133</name>
</gene>
<dbReference type="EMBL" id="LT629690">
    <property type="protein sequence ID" value="SDE68299.1"/>
    <property type="molecule type" value="Genomic_DNA"/>
</dbReference>
<proteinExistence type="predicted"/>
<accession>A0A1G7EXB1</accession>
<feature type="chain" id="PRO_5009240891" evidence="1">
    <location>
        <begin position="27"/>
        <end position="139"/>
    </location>
</feature>
<dbReference type="OrthoDB" id="3078451at2"/>